<comment type="catalytic activity">
    <reaction evidence="13">
        <text>O-phospho-L-threonyl-[protein] + H2O = L-threonyl-[protein] + phosphate</text>
        <dbReference type="Rhea" id="RHEA:47004"/>
        <dbReference type="Rhea" id="RHEA-COMP:11060"/>
        <dbReference type="Rhea" id="RHEA-COMP:11605"/>
        <dbReference type="ChEBI" id="CHEBI:15377"/>
        <dbReference type="ChEBI" id="CHEBI:30013"/>
        <dbReference type="ChEBI" id="CHEBI:43474"/>
        <dbReference type="ChEBI" id="CHEBI:61977"/>
        <dbReference type="EC" id="3.1.3.16"/>
    </reaction>
</comment>
<keyword evidence="9" id="KW-0010">Activator</keyword>
<evidence type="ECO:0000256" key="3">
    <source>
        <dbReference type="ARBA" id="ARBA00008601"/>
    </source>
</evidence>
<evidence type="ECO:0000256" key="15">
    <source>
        <dbReference type="ARBA" id="ARBA00059358"/>
    </source>
</evidence>
<accession>A0A6A4TTF3</accession>
<dbReference type="PROSITE" id="PS51507">
    <property type="entry name" value="IRF_2"/>
    <property type="match status" value="1"/>
</dbReference>
<keyword evidence="5" id="KW-0378">Hydrolase</keyword>
<evidence type="ECO:0000259" key="18">
    <source>
        <dbReference type="PROSITE" id="PS51507"/>
    </source>
</evidence>
<evidence type="ECO:0000256" key="5">
    <source>
        <dbReference type="ARBA" id="ARBA00022801"/>
    </source>
</evidence>
<comment type="similarity">
    <text evidence="3">Belongs to the protein-tyrosine phosphatase family. Non-receptor class dual specificity subfamily.</text>
</comment>
<dbReference type="Gene3D" id="3.90.190.10">
    <property type="entry name" value="Protein tyrosine phosphatase superfamily"/>
    <property type="match status" value="1"/>
</dbReference>
<dbReference type="GO" id="GO:0071363">
    <property type="term" value="P:cellular response to growth factor stimulus"/>
    <property type="evidence" value="ECO:0007669"/>
    <property type="project" value="UniProtKB-ARBA"/>
</dbReference>
<evidence type="ECO:0000313" key="20">
    <source>
        <dbReference type="Proteomes" id="UP000438429"/>
    </source>
</evidence>
<evidence type="ECO:0000256" key="6">
    <source>
        <dbReference type="ARBA" id="ARBA00022912"/>
    </source>
</evidence>
<dbReference type="InterPro" id="IPR019817">
    <property type="entry name" value="Interferon_reg_fac_CS"/>
</dbReference>
<keyword evidence="10" id="KW-0804">Transcription</keyword>
<dbReference type="InterPro" id="IPR000340">
    <property type="entry name" value="Dual-sp_phosphatase_cat-dom"/>
</dbReference>
<dbReference type="EMBL" id="VEVO01000001">
    <property type="protein sequence ID" value="KAF0046900.1"/>
    <property type="molecule type" value="Genomic_DNA"/>
</dbReference>
<dbReference type="InterPro" id="IPR000387">
    <property type="entry name" value="Tyr_Pase_dom"/>
</dbReference>
<comment type="subcellular location">
    <subcellularLocation>
        <location evidence="2">Cytoplasm</location>
    </subcellularLocation>
    <subcellularLocation>
        <location evidence="1">Nucleus</location>
    </subcellularLocation>
</comment>
<keyword evidence="4" id="KW-0963">Cytoplasm</keyword>
<dbReference type="PANTHER" id="PTHR11949:SF6">
    <property type="entry name" value="INTERFERON REGULATORY FACTOR 4"/>
    <property type="match status" value="1"/>
</dbReference>
<evidence type="ECO:0000256" key="4">
    <source>
        <dbReference type="ARBA" id="ARBA00022490"/>
    </source>
</evidence>
<keyword evidence="11" id="KW-0539">Nucleus</keyword>
<dbReference type="SUPFAM" id="SSF49879">
    <property type="entry name" value="SMAD/FHA domain"/>
    <property type="match status" value="1"/>
</dbReference>
<dbReference type="InterPro" id="IPR019471">
    <property type="entry name" value="Interferon_reg_factor-3"/>
</dbReference>
<feature type="domain" description="Tyrosine-protein phosphatase" evidence="16">
    <location>
        <begin position="4"/>
        <end position="144"/>
    </location>
</feature>
<comment type="catalytic activity">
    <reaction evidence="12">
        <text>O-phospho-L-seryl-[protein] + H2O = L-seryl-[protein] + phosphate</text>
        <dbReference type="Rhea" id="RHEA:20629"/>
        <dbReference type="Rhea" id="RHEA-COMP:9863"/>
        <dbReference type="Rhea" id="RHEA-COMP:11604"/>
        <dbReference type="ChEBI" id="CHEBI:15377"/>
        <dbReference type="ChEBI" id="CHEBI:29999"/>
        <dbReference type="ChEBI" id="CHEBI:43474"/>
        <dbReference type="ChEBI" id="CHEBI:83421"/>
        <dbReference type="EC" id="3.1.3.16"/>
    </reaction>
</comment>
<dbReference type="PRINTS" id="PR00267">
    <property type="entry name" value="INTFRNREGFCT"/>
</dbReference>
<evidence type="ECO:0000256" key="9">
    <source>
        <dbReference type="ARBA" id="ARBA00023159"/>
    </source>
</evidence>
<name>A0A6A4TTF3_SCOMX</name>
<evidence type="ECO:0000256" key="7">
    <source>
        <dbReference type="ARBA" id="ARBA00023015"/>
    </source>
</evidence>
<comment type="caution">
    <text evidence="19">The sequence shown here is derived from an EMBL/GenBank/DDBJ whole genome shotgun (WGS) entry which is preliminary data.</text>
</comment>
<dbReference type="GO" id="GO:0045944">
    <property type="term" value="P:positive regulation of transcription by RNA polymerase II"/>
    <property type="evidence" value="ECO:0007669"/>
    <property type="project" value="UniProtKB-ARBA"/>
</dbReference>
<dbReference type="PROSITE" id="PS00601">
    <property type="entry name" value="IRF_1"/>
    <property type="match status" value="1"/>
</dbReference>
<dbReference type="GO" id="GO:0005634">
    <property type="term" value="C:nucleus"/>
    <property type="evidence" value="ECO:0007669"/>
    <property type="project" value="UniProtKB-SubCell"/>
</dbReference>
<keyword evidence="7" id="KW-0805">Transcription regulation</keyword>
<evidence type="ECO:0000256" key="14">
    <source>
        <dbReference type="ARBA" id="ARBA00051722"/>
    </source>
</evidence>
<dbReference type="PANTHER" id="PTHR11949">
    <property type="entry name" value="INTERFERON REGULATORY FACTOR"/>
    <property type="match status" value="1"/>
</dbReference>
<dbReference type="InterPro" id="IPR008984">
    <property type="entry name" value="SMAD_FHA_dom_sf"/>
</dbReference>
<dbReference type="CDD" id="cd00103">
    <property type="entry name" value="IRF"/>
    <property type="match status" value="1"/>
</dbReference>
<dbReference type="AlphaFoldDB" id="A0A6A4TTF3"/>
<dbReference type="SUPFAM" id="SSF46785">
    <property type="entry name" value="Winged helix' DNA-binding domain"/>
    <property type="match status" value="1"/>
</dbReference>
<dbReference type="InterPro" id="IPR036390">
    <property type="entry name" value="WH_DNA-bd_sf"/>
</dbReference>
<proteinExistence type="inferred from homology"/>
<dbReference type="GO" id="GO:0000981">
    <property type="term" value="F:DNA-binding transcription factor activity, RNA polymerase II-specific"/>
    <property type="evidence" value="ECO:0007669"/>
    <property type="project" value="TreeGrafter"/>
</dbReference>
<dbReference type="SMART" id="SM00348">
    <property type="entry name" value="IRF"/>
    <property type="match status" value="1"/>
</dbReference>
<evidence type="ECO:0000256" key="11">
    <source>
        <dbReference type="ARBA" id="ARBA00023242"/>
    </source>
</evidence>
<evidence type="ECO:0000259" key="17">
    <source>
        <dbReference type="PROSITE" id="PS50056"/>
    </source>
</evidence>
<dbReference type="Pfam" id="PF10401">
    <property type="entry name" value="IRF-3"/>
    <property type="match status" value="1"/>
</dbReference>
<dbReference type="SUPFAM" id="SSF52799">
    <property type="entry name" value="(Phosphotyrosine protein) phosphatases II"/>
    <property type="match status" value="1"/>
</dbReference>
<dbReference type="InterPro" id="IPR029021">
    <property type="entry name" value="Prot-tyrosine_phosphatase-like"/>
</dbReference>
<protein>
    <submittedName>
        <fullName evidence="19">Uncharacterized protein</fullName>
    </submittedName>
</protein>
<dbReference type="Gene3D" id="2.60.200.10">
    <property type="match status" value="1"/>
</dbReference>
<evidence type="ECO:0000256" key="10">
    <source>
        <dbReference type="ARBA" id="ARBA00023163"/>
    </source>
</evidence>
<dbReference type="GO" id="GO:0002376">
    <property type="term" value="P:immune system process"/>
    <property type="evidence" value="ECO:0007669"/>
    <property type="project" value="TreeGrafter"/>
</dbReference>
<dbReference type="GO" id="GO:0000978">
    <property type="term" value="F:RNA polymerase II cis-regulatory region sequence-specific DNA binding"/>
    <property type="evidence" value="ECO:0007669"/>
    <property type="project" value="TreeGrafter"/>
</dbReference>
<evidence type="ECO:0000256" key="1">
    <source>
        <dbReference type="ARBA" id="ARBA00004123"/>
    </source>
</evidence>
<feature type="domain" description="IRF tryptophan pentad repeat" evidence="18">
    <location>
        <begin position="205"/>
        <end position="313"/>
    </location>
</feature>
<gene>
    <name evidence="19" type="ORF">F2P81_000533</name>
</gene>
<dbReference type="Pfam" id="PF00782">
    <property type="entry name" value="DSPc"/>
    <property type="match status" value="1"/>
</dbReference>
<dbReference type="GO" id="GO:0004725">
    <property type="term" value="F:protein tyrosine phosphatase activity"/>
    <property type="evidence" value="ECO:0007669"/>
    <property type="project" value="UniProtKB-EC"/>
</dbReference>
<evidence type="ECO:0000313" key="19">
    <source>
        <dbReference type="EMBL" id="KAF0046900.1"/>
    </source>
</evidence>
<sequence length="685" mass="78791">MGNGVNKVLPDLYLGNFKDARDREQLARNNITHILSIHDSAAPILQEMTYLCISAADLPTQNLTQHFKQSIMFMHESRLKGEGCLVHCLAGVSRSVTLVVAYIMTVTGLGWQEALAAVRVVRSCAGPNLGFQRQLQEFEAAQAEEFREWLREEYKDNPFNDEADIRDLLATVSKVNGTEVENQASTPTEVMNQDEDSVLSVSCGNGKLRQWLIDQINSRRYPGLVWENDEKTIFRIPWKHAGKQDYNRDEDAALFKAWALFKGKYKEGVDKPDPPTWKTRLRCALNKSNDFDELVERSQLDISDPYKVYRIIPEEAKRGMKMSSMEETPSHVNALGYIPQYASLHNQVPGYMVSQDRKEWRDYSQAEQQPLPPPHHHVPHAELQYSHYPSPLSRAWPGSHTENGFQLSFHTYFAESQPAMYAMDHNNAITEDKFHSGAEIILFPSPYPESQRQGAEMLPNVLERGVLLWMMPDGLYAKRLCQGRVYWEGPLAPYMDKPNKLEKEQPCKLFDTEQFLIELQDFALNGRHLPRHQVVLCFGDEYPDPQRPRKMITAQVEPVFARKLVYYYQQNNGHYLRGYDHVQEQTTSPKPHHLLSGLRLSAYMSRFLHATSSETFTRSFGTDSLVNLYPKHCNLQRIETTNSISFSKQYESRWLHFDSVTVMNLTDKQKCKNKIVVHSSNLQPG</sequence>
<dbReference type="Pfam" id="PF00605">
    <property type="entry name" value="IRF"/>
    <property type="match status" value="1"/>
</dbReference>
<dbReference type="InterPro" id="IPR020422">
    <property type="entry name" value="TYR_PHOSPHATASE_DUAL_dom"/>
</dbReference>
<evidence type="ECO:0000256" key="2">
    <source>
        <dbReference type="ARBA" id="ARBA00004496"/>
    </source>
</evidence>
<evidence type="ECO:0000259" key="16">
    <source>
        <dbReference type="PROSITE" id="PS50054"/>
    </source>
</evidence>
<dbReference type="SMART" id="SM00195">
    <property type="entry name" value="DSPc"/>
    <property type="match status" value="1"/>
</dbReference>
<dbReference type="PROSITE" id="PS50056">
    <property type="entry name" value="TYR_PHOSPHATASE_2"/>
    <property type="match status" value="1"/>
</dbReference>
<evidence type="ECO:0000256" key="13">
    <source>
        <dbReference type="ARBA" id="ARBA00048336"/>
    </source>
</evidence>
<evidence type="ECO:0000256" key="8">
    <source>
        <dbReference type="ARBA" id="ARBA00023125"/>
    </source>
</evidence>
<dbReference type="InterPro" id="IPR017855">
    <property type="entry name" value="SMAD-like_dom_sf"/>
</dbReference>
<dbReference type="GO" id="GO:0004722">
    <property type="term" value="F:protein serine/threonine phosphatase activity"/>
    <property type="evidence" value="ECO:0007669"/>
    <property type="project" value="UniProtKB-EC"/>
</dbReference>
<dbReference type="GO" id="GO:0050860">
    <property type="term" value="P:negative regulation of T cell receptor signaling pathway"/>
    <property type="evidence" value="ECO:0007669"/>
    <property type="project" value="UniProtKB-ARBA"/>
</dbReference>
<dbReference type="GO" id="GO:0030155">
    <property type="term" value="P:regulation of cell adhesion"/>
    <property type="evidence" value="ECO:0007669"/>
    <property type="project" value="UniProtKB-ARBA"/>
</dbReference>
<feature type="domain" description="Tyrosine specific protein phosphatases" evidence="17">
    <location>
        <begin position="65"/>
        <end position="122"/>
    </location>
</feature>
<dbReference type="GO" id="GO:0007165">
    <property type="term" value="P:signal transduction"/>
    <property type="evidence" value="ECO:0007669"/>
    <property type="project" value="UniProtKB-ARBA"/>
</dbReference>
<dbReference type="PROSITE" id="PS50054">
    <property type="entry name" value="TYR_PHOSPHATASE_DUAL"/>
    <property type="match status" value="1"/>
</dbReference>
<reference evidence="19 20" key="1">
    <citation type="submission" date="2019-06" db="EMBL/GenBank/DDBJ databases">
        <title>Draft genomes of female and male turbot (Scophthalmus maximus).</title>
        <authorList>
            <person name="Xu H."/>
            <person name="Xu X.-W."/>
            <person name="Shao C."/>
            <person name="Chen S."/>
        </authorList>
    </citation>
    <scope>NUCLEOTIDE SEQUENCE [LARGE SCALE GENOMIC DNA]</scope>
    <source>
        <strain evidence="19">Ysfricsl-2016a</strain>
        <tissue evidence="19">Blood</tissue>
    </source>
</reference>
<comment type="catalytic activity">
    <reaction evidence="14">
        <text>O-phospho-L-tyrosyl-[protein] + H2O = L-tyrosyl-[protein] + phosphate</text>
        <dbReference type="Rhea" id="RHEA:10684"/>
        <dbReference type="Rhea" id="RHEA-COMP:10136"/>
        <dbReference type="Rhea" id="RHEA-COMP:20101"/>
        <dbReference type="ChEBI" id="CHEBI:15377"/>
        <dbReference type="ChEBI" id="CHEBI:43474"/>
        <dbReference type="ChEBI" id="CHEBI:46858"/>
        <dbReference type="ChEBI" id="CHEBI:61978"/>
        <dbReference type="EC" id="3.1.3.48"/>
    </reaction>
</comment>
<comment type="function">
    <text evidence="15">Activates the Jnk signaling pathway. Dephosphorylates and deactivates p38 and stress-activated protein kinase/c-Jun N-terminal kinase (SAPK/JNK).</text>
</comment>
<dbReference type="InterPro" id="IPR001346">
    <property type="entry name" value="Interferon_reg_fact_DNA-bd_dom"/>
</dbReference>
<dbReference type="Gene3D" id="1.10.10.10">
    <property type="entry name" value="Winged helix-like DNA-binding domain superfamily/Winged helix DNA-binding domain"/>
    <property type="match status" value="1"/>
</dbReference>
<dbReference type="FunFam" id="1.10.10.10:FF:000041">
    <property type="entry name" value="Interferon regulatory factor 4"/>
    <property type="match status" value="1"/>
</dbReference>
<keyword evidence="6" id="KW-0904">Protein phosphatase</keyword>
<dbReference type="InterPro" id="IPR036388">
    <property type="entry name" value="WH-like_DNA-bd_sf"/>
</dbReference>
<organism evidence="19 20">
    <name type="scientific">Scophthalmus maximus</name>
    <name type="common">Turbot</name>
    <name type="synonym">Psetta maxima</name>
    <dbReference type="NCBI Taxonomy" id="52904"/>
    <lineage>
        <taxon>Eukaryota</taxon>
        <taxon>Metazoa</taxon>
        <taxon>Chordata</taxon>
        <taxon>Craniata</taxon>
        <taxon>Vertebrata</taxon>
        <taxon>Euteleostomi</taxon>
        <taxon>Actinopterygii</taxon>
        <taxon>Neopterygii</taxon>
        <taxon>Teleostei</taxon>
        <taxon>Neoteleostei</taxon>
        <taxon>Acanthomorphata</taxon>
        <taxon>Carangaria</taxon>
        <taxon>Pleuronectiformes</taxon>
        <taxon>Pleuronectoidei</taxon>
        <taxon>Scophthalmidae</taxon>
        <taxon>Scophthalmus</taxon>
    </lineage>
</organism>
<dbReference type="SMART" id="SM01243">
    <property type="entry name" value="IRF-3"/>
    <property type="match status" value="1"/>
</dbReference>
<dbReference type="Proteomes" id="UP000438429">
    <property type="component" value="Unassembled WGS sequence"/>
</dbReference>
<dbReference type="FunFam" id="3.90.190.10:FF:000048">
    <property type="entry name" value="dual specificity protein phosphatase 22 isoform X1"/>
    <property type="match status" value="1"/>
</dbReference>
<dbReference type="GO" id="GO:0005737">
    <property type="term" value="C:cytoplasm"/>
    <property type="evidence" value="ECO:0007669"/>
    <property type="project" value="UniProtKB-SubCell"/>
</dbReference>
<evidence type="ECO:0000256" key="12">
    <source>
        <dbReference type="ARBA" id="ARBA00047761"/>
    </source>
</evidence>
<dbReference type="GO" id="GO:1990782">
    <property type="term" value="F:protein tyrosine kinase binding"/>
    <property type="evidence" value="ECO:0007669"/>
    <property type="project" value="UniProtKB-ARBA"/>
</dbReference>
<keyword evidence="8" id="KW-0238">DNA-binding</keyword>